<sequence>MSGFAPFNTNIERAIKNDADVLNYLAAFDGGLVETVNVEGKSGPETVYLVKEVRGNIQLYKFAIGPLEAGHSCSSPQFDVLIQVLQIVITYDSVTTGIVLEAFVNLPFLPTISLGKVSGSLKEGIVLKIGYKAILSGELSVKLKDGHAFLGYGFTVLGKTFGGEVKIF</sequence>
<dbReference type="AlphaFoldDB" id="A0A8H5FQH9"/>
<accession>A0A8H5FQH9</accession>
<gene>
    <name evidence="1" type="ORF">D9756_010976</name>
</gene>
<dbReference type="OrthoDB" id="2927476at2759"/>
<evidence type="ECO:0000313" key="2">
    <source>
        <dbReference type="Proteomes" id="UP000559027"/>
    </source>
</evidence>
<dbReference type="Proteomes" id="UP000559027">
    <property type="component" value="Unassembled WGS sequence"/>
</dbReference>
<name>A0A8H5FQH9_9AGAR</name>
<organism evidence="1 2">
    <name type="scientific">Leucocoprinus leucothites</name>
    <dbReference type="NCBI Taxonomy" id="201217"/>
    <lineage>
        <taxon>Eukaryota</taxon>
        <taxon>Fungi</taxon>
        <taxon>Dikarya</taxon>
        <taxon>Basidiomycota</taxon>
        <taxon>Agaricomycotina</taxon>
        <taxon>Agaricomycetes</taxon>
        <taxon>Agaricomycetidae</taxon>
        <taxon>Agaricales</taxon>
        <taxon>Agaricineae</taxon>
        <taxon>Agaricaceae</taxon>
        <taxon>Leucocoprinus</taxon>
    </lineage>
</organism>
<keyword evidence="2" id="KW-1185">Reference proteome</keyword>
<proteinExistence type="predicted"/>
<comment type="caution">
    <text evidence="1">The sequence shown here is derived from an EMBL/GenBank/DDBJ whole genome shotgun (WGS) entry which is preliminary data.</text>
</comment>
<protein>
    <submittedName>
        <fullName evidence="1">Uncharacterized protein</fullName>
    </submittedName>
</protein>
<evidence type="ECO:0000313" key="1">
    <source>
        <dbReference type="EMBL" id="KAF5345401.1"/>
    </source>
</evidence>
<reference evidence="1 2" key="1">
    <citation type="journal article" date="2020" name="ISME J.">
        <title>Uncovering the hidden diversity of litter-decomposition mechanisms in mushroom-forming fungi.</title>
        <authorList>
            <person name="Floudas D."/>
            <person name="Bentzer J."/>
            <person name="Ahren D."/>
            <person name="Johansson T."/>
            <person name="Persson P."/>
            <person name="Tunlid A."/>
        </authorList>
    </citation>
    <scope>NUCLEOTIDE SEQUENCE [LARGE SCALE GENOMIC DNA]</scope>
    <source>
        <strain evidence="1 2">CBS 146.42</strain>
    </source>
</reference>
<dbReference type="EMBL" id="JAACJO010000046">
    <property type="protein sequence ID" value="KAF5345401.1"/>
    <property type="molecule type" value="Genomic_DNA"/>
</dbReference>